<dbReference type="RefSeq" id="WP_154809388.1">
    <property type="nucleotide sequence ID" value="NZ_VIAQ01000012.1"/>
</dbReference>
<evidence type="ECO:0000313" key="3">
    <source>
        <dbReference type="Proteomes" id="UP000319335"/>
    </source>
</evidence>
<organism evidence="2 3">
    <name type="scientific">Methanolobus vulcani</name>
    <dbReference type="NCBI Taxonomy" id="38026"/>
    <lineage>
        <taxon>Archaea</taxon>
        <taxon>Methanobacteriati</taxon>
        <taxon>Methanobacteriota</taxon>
        <taxon>Stenosarchaea group</taxon>
        <taxon>Methanomicrobia</taxon>
        <taxon>Methanosarcinales</taxon>
        <taxon>Methanosarcinaceae</taxon>
        <taxon>Methanolobus</taxon>
    </lineage>
</organism>
<protein>
    <submittedName>
        <fullName evidence="2">Uncharacterized protein</fullName>
    </submittedName>
</protein>
<evidence type="ECO:0000256" key="1">
    <source>
        <dbReference type="SAM" id="MobiDB-lite"/>
    </source>
</evidence>
<feature type="compositionally biased region" description="Basic and acidic residues" evidence="1">
    <location>
        <begin position="8"/>
        <end position="19"/>
    </location>
</feature>
<dbReference type="OrthoDB" id="125660at2157"/>
<gene>
    <name evidence="2" type="ORF">FKV42_06295</name>
</gene>
<dbReference type="Proteomes" id="UP000319335">
    <property type="component" value="Unassembled WGS sequence"/>
</dbReference>
<comment type="caution">
    <text evidence="2">The sequence shown here is derived from an EMBL/GenBank/DDBJ whole genome shotgun (WGS) entry which is preliminary data.</text>
</comment>
<reference evidence="2 3" key="1">
    <citation type="submission" date="2019-06" db="EMBL/GenBank/DDBJ databases">
        <title>Draft genome sequence of Methanolobus vulcani B1d.</title>
        <authorList>
            <person name="Creighbaum A.J."/>
            <person name="Ticak T."/>
            <person name="Hariraju D."/>
            <person name="Arivett B.A."/>
            <person name="Ferguson D.J.Jr."/>
        </authorList>
    </citation>
    <scope>NUCLEOTIDE SEQUENCE [LARGE SCALE GENOMIC DNA]</scope>
    <source>
        <strain evidence="2 3">B1d</strain>
    </source>
</reference>
<feature type="region of interest" description="Disordered" evidence="1">
    <location>
        <begin position="1"/>
        <end position="21"/>
    </location>
</feature>
<keyword evidence="3" id="KW-1185">Reference proteome</keyword>
<name>A0A7Z8KP81_9EURY</name>
<sequence>MKNIWTQHLERSNNDDRNGESTFSQMLHSLVRIENGSYLRATSTDTPGIGNRTDETALYKAETEVQIWEADSHKGYELGIDSLKKDSVKLIMAEDGQLILRYNVAGETPFEMAVKSEDDALNIIAEDNATTEQLYPANPELKWIKIT</sequence>
<dbReference type="AlphaFoldDB" id="A0A7Z8KP81"/>
<dbReference type="EMBL" id="VIAQ01000012">
    <property type="protein sequence ID" value="TQD26352.1"/>
    <property type="molecule type" value="Genomic_DNA"/>
</dbReference>
<accession>A0A7Z8KP81</accession>
<proteinExistence type="predicted"/>
<evidence type="ECO:0000313" key="2">
    <source>
        <dbReference type="EMBL" id="TQD26352.1"/>
    </source>
</evidence>